<dbReference type="EMBL" id="FOIL01000017">
    <property type="protein sequence ID" value="SET42270.1"/>
    <property type="molecule type" value="Genomic_DNA"/>
</dbReference>
<protein>
    <recommendedName>
        <fullName evidence="4">Type II secretion system (T2SS), protein M</fullName>
    </recommendedName>
</protein>
<sequence>MILNRVFTRKEKALLFLLALILAGLLYYETVYRSLDNARTDYNLENLQEEYQLYSAKNKHMQQMKEAIQKGKEDTESTVESYNNLKNEIIELNDIFADASSFNFGFEQAVAVDDAVRRTITATFTANSYADARRMLERLYHCKYRCLIRDITIDGEKEQDLAAGAVKCTFTVTFYETMYNAWTTDGLAVEKGSTKAKTENIVNELVTRREEVEHMNLD</sequence>
<proteinExistence type="predicted"/>
<evidence type="ECO:0000256" key="1">
    <source>
        <dbReference type="SAM" id="Phobius"/>
    </source>
</evidence>
<dbReference type="STRING" id="1526.SAMN02910262_00307"/>
<evidence type="ECO:0000313" key="3">
    <source>
        <dbReference type="Proteomes" id="UP000199820"/>
    </source>
</evidence>
<evidence type="ECO:0008006" key="4">
    <source>
        <dbReference type="Google" id="ProtNLM"/>
    </source>
</evidence>
<accession>A0A1I0EAU1</accession>
<feature type="transmembrane region" description="Helical" evidence="1">
    <location>
        <begin position="12"/>
        <end position="28"/>
    </location>
</feature>
<keyword evidence="1" id="KW-0812">Transmembrane</keyword>
<name>A0A1I0EAU1_9FIRM</name>
<dbReference type="RefSeq" id="WP_074649349.1">
    <property type="nucleotide sequence ID" value="NZ_FOIL01000017.1"/>
</dbReference>
<keyword evidence="3" id="KW-1185">Reference proteome</keyword>
<organism evidence="2 3">
    <name type="scientific">[Clostridium] aminophilum</name>
    <dbReference type="NCBI Taxonomy" id="1526"/>
    <lineage>
        <taxon>Bacteria</taxon>
        <taxon>Bacillati</taxon>
        <taxon>Bacillota</taxon>
        <taxon>Clostridia</taxon>
        <taxon>Lachnospirales</taxon>
        <taxon>Lachnospiraceae</taxon>
    </lineage>
</organism>
<gene>
    <name evidence="2" type="ORF">SAMN04487771_101746</name>
</gene>
<evidence type="ECO:0000313" key="2">
    <source>
        <dbReference type="EMBL" id="SET42270.1"/>
    </source>
</evidence>
<reference evidence="2 3" key="1">
    <citation type="submission" date="2016-10" db="EMBL/GenBank/DDBJ databases">
        <authorList>
            <person name="de Groot N.N."/>
        </authorList>
    </citation>
    <scope>NUCLEOTIDE SEQUENCE [LARGE SCALE GENOMIC DNA]</scope>
    <source>
        <strain evidence="2 3">KH1P1</strain>
    </source>
</reference>
<dbReference type="AlphaFoldDB" id="A0A1I0EAU1"/>
<dbReference type="Proteomes" id="UP000199820">
    <property type="component" value="Unassembled WGS sequence"/>
</dbReference>
<keyword evidence="1" id="KW-0472">Membrane</keyword>
<keyword evidence="1" id="KW-1133">Transmembrane helix</keyword>
<dbReference type="OrthoDB" id="2034650at2"/>